<dbReference type="EMBL" id="NOXS01000033">
    <property type="protein sequence ID" value="OYQ17843.1"/>
    <property type="molecule type" value="Genomic_DNA"/>
</dbReference>
<dbReference type="Proteomes" id="UP000216361">
    <property type="component" value="Unassembled WGS sequence"/>
</dbReference>
<accession>A0A255XLJ5</accession>
<evidence type="ECO:0000259" key="1">
    <source>
        <dbReference type="Pfam" id="PF04073"/>
    </source>
</evidence>
<organism evidence="2 3">
    <name type="scientific">Elstera cyanobacteriorum</name>
    <dbReference type="NCBI Taxonomy" id="2022747"/>
    <lineage>
        <taxon>Bacteria</taxon>
        <taxon>Pseudomonadati</taxon>
        <taxon>Pseudomonadota</taxon>
        <taxon>Alphaproteobacteria</taxon>
        <taxon>Rhodospirillales</taxon>
        <taxon>Rhodospirillaceae</taxon>
        <taxon>Elstera</taxon>
    </lineage>
</organism>
<dbReference type="SUPFAM" id="SSF55826">
    <property type="entry name" value="YbaK/ProRS associated domain"/>
    <property type="match status" value="1"/>
</dbReference>
<evidence type="ECO:0000313" key="2">
    <source>
        <dbReference type="EMBL" id="OYQ17843.1"/>
    </source>
</evidence>
<name>A0A255XLJ5_9PROT</name>
<dbReference type="AlphaFoldDB" id="A0A255XLJ5"/>
<protein>
    <recommendedName>
        <fullName evidence="1">YbaK/aminoacyl-tRNA synthetase-associated domain-containing protein</fullName>
    </recommendedName>
</protein>
<reference evidence="2 3" key="1">
    <citation type="submission" date="2017-07" db="EMBL/GenBank/DDBJ databases">
        <title>Elstera cyanobacteriorum sp. nov., a novel bacterium isolated from cyanobacterial aggregates in a eutrophic lake.</title>
        <authorList>
            <person name="Cai H."/>
        </authorList>
    </citation>
    <scope>NUCLEOTIDE SEQUENCE [LARGE SCALE GENOMIC DNA]</scope>
    <source>
        <strain evidence="2 3">TH019</strain>
    </source>
</reference>
<keyword evidence="3" id="KW-1185">Reference proteome</keyword>
<sequence length="159" mass="16391">MKPATAPTALRVQALLGPAFTVYEFDQPTRTAQEAAEALGCAVAAIAKSVIFRAPTSDRSVLVVTSGANRVDEAKVTAVIGEPIARADAAFVREHTGYAIGGVSPVGHAKPGLVLIDADLMAMTEFWAAAGTPTSIFRLTPVDLTALTGGTVAEVKQTV</sequence>
<dbReference type="Pfam" id="PF04073">
    <property type="entry name" value="tRNA_edit"/>
    <property type="match status" value="1"/>
</dbReference>
<dbReference type="PANTHER" id="PTHR30411:SF1">
    <property type="entry name" value="CYTOPLASMIC PROTEIN"/>
    <property type="match status" value="1"/>
</dbReference>
<comment type="caution">
    <text evidence="2">The sequence shown here is derived from an EMBL/GenBank/DDBJ whole genome shotgun (WGS) entry which is preliminary data.</text>
</comment>
<dbReference type="RefSeq" id="WP_094409405.1">
    <property type="nucleotide sequence ID" value="NZ_BMJZ01000002.1"/>
</dbReference>
<dbReference type="Gene3D" id="3.90.960.10">
    <property type="entry name" value="YbaK/aminoacyl-tRNA synthetase-associated domain"/>
    <property type="match status" value="1"/>
</dbReference>
<dbReference type="InterPro" id="IPR007214">
    <property type="entry name" value="YbaK/aa-tRNA-synth-assoc-dom"/>
</dbReference>
<evidence type="ECO:0000313" key="3">
    <source>
        <dbReference type="Proteomes" id="UP000216361"/>
    </source>
</evidence>
<dbReference type="PANTHER" id="PTHR30411">
    <property type="entry name" value="CYTOPLASMIC PROTEIN"/>
    <property type="match status" value="1"/>
</dbReference>
<feature type="domain" description="YbaK/aminoacyl-tRNA synthetase-associated" evidence="1">
    <location>
        <begin position="27"/>
        <end position="145"/>
    </location>
</feature>
<dbReference type="InterPro" id="IPR036754">
    <property type="entry name" value="YbaK/aa-tRNA-synt-asso_dom_sf"/>
</dbReference>
<dbReference type="OrthoDB" id="9798760at2"/>
<proteinExistence type="predicted"/>
<gene>
    <name evidence="2" type="ORF">CHR90_12780</name>
</gene>
<dbReference type="CDD" id="cd04333">
    <property type="entry name" value="ProX_deacylase"/>
    <property type="match status" value="1"/>
</dbReference>
<dbReference type="GO" id="GO:0002161">
    <property type="term" value="F:aminoacyl-tRNA deacylase activity"/>
    <property type="evidence" value="ECO:0007669"/>
    <property type="project" value="InterPro"/>
</dbReference>